<accession>A0A0A9DTG6</accession>
<protein>
    <submittedName>
        <fullName evidence="2">Uncharacterized protein</fullName>
    </submittedName>
</protein>
<reference evidence="2" key="1">
    <citation type="submission" date="2014-09" db="EMBL/GenBank/DDBJ databases">
        <authorList>
            <person name="Magalhaes I.L.F."/>
            <person name="Oliveira U."/>
            <person name="Santos F.R."/>
            <person name="Vidigal T.H.D.A."/>
            <person name="Brescovit A.D."/>
            <person name="Santos A.J."/>
        </authorList>
    </citation>
    <scope>NUCLEOTIDE SEQUENCE</scope>
    <source>
        <tissue evidence="2">Shoot tissue taken approximately 20 cm above the soil surface</tissue>
    </source>
</reference>
<feature type="compositionally biased region" description="Basic residues" evidence="1">
    <location>
        <begin position="152"/>
        <end position="165"/>
    </location>
</feature>
<name>A0A0A9DTG6_ARUDO</name>
<dbReference type="AlphaFoldDB" id="A0A0A9DTG6"/>
<feature type="region of interest" description="Disordered" evidence="1">
    <location>
        <begin position="127"/>
        <end position="165"/>
    </location>
</feature>
<feature type="region of interest" description="Disordered" evidence="1">
    <location>
        <begin position="55"/>
        <end position="108"/>
    </location>
</feature>
<organism evidence="2">
    <name type="scientific">Arundo donax</name>
    <name type="common">Giant reed</name>
    <name type="synonym">Donax arundinaceus</name>
    <dbReference type="NCBI Taxonomy" id="35708"/>
    <lineage>
        <taxon>Eukaryota</taxon>
        <taxon>Viridiplantae</taxon>
        <taxon>Streptophyta</taxon>
        <taxon>Embryophyta</taxon>
        <taxon>Tracheophyta</taxon>
        <taxon>Spermatophyta</taxon>
        <taxon>Magnoliopsida</taxon>
        <taxon>Liliopsida</taxon>
        <taxon>Poales</taxon>
        <taxon>Poaceae</taxon>
        <taxon>PACMAD clade</taxon>
        <taxon>Arundinoideae</taxon>
        <taxon>Arundineae</taxon>
        <taxon>Arundo</taxon>
    </lineage>
</organism>
<feature type="compositionally biased region" description="Pro residues" evidence="1">
    <location>
        <begin position="84"/>
        <end position="94"/>
    </location>
</feature>
<proteinExistence type="predicted"/>
<reference evidence="2" key="2">
    <citation type="journal article" date="2015" name="Data Brief">
        <title>Shoot transcriptome of the giant reed, Arundo donax.</title>
        <authorList>
            <person name="Barrero R.A."/>
            <person name="Guerrero F.D."/>
            <person name="Moolhuijzen P."/>
            <person name="Goolsby J.A."/>
            <person name="Tidwell J."/>
            <person name="Bellgard S.E."/>
            <person name="Bellgard M.I."/>
        </authorList>
    </citation>
    <scope>NUCLEOTIDE SEQUENCE</scope>
    <source>
        <tissue evidence="2">Shoot tissue taken approximately 20 cm above the soil surface</tissue>
    </source>
</reference>
<evidence type="ECO:0000256" key="1">
    <source>
        <dbReference type="SAM" id="MobiDB-lite"/>
    </source>
</evidence>
<dbReference type="EMBL" id="GBRH01208935">
    <property type="protein sequence ID" value="JAD88960.1"/>
    <property type="molecule type" value="Transcribed_RNA"/>
</dbReference>
<evidence type="ECO:0000313" key="2">
    <source>
        <dbReference type="EMBL" id="JAD88960.1"/>
    </source>
</evidence>
<sequence length="165" mass="18802">MKSTKLNHKICKNIEPHRLSNIHGGKISGEKSNLSLNLFFSTIISPSSLAYLHNRGDTDRRRRHRMSSCLGAVDNEERQQQQNPNPPPPNPPSGCSPEQRHRWPSSARIPLEPPLSWLPRPHVWHQPRRQAPMASPPSCPSTAALACAERKEKRRSAARRRPRVW</sequence>